<comment type="catalytic activity">
    <reaction evidence="3">
        <text>glutathione + H2O = L-cysteinylglycine + L-glutamate</text>
        <dbReference type="Rhea" id="RHEA:28807"/>
        <dbReference type="ChEBI" id="CHEBI:15377"/>
        <dbReference type="ChEBI" id="CHEBI:29985"/>
        <dbReference type="ChEBI" id="CHEBI:57925"/>
        <dbReference type="ChEBI" id="CHEBI:61694"/>
        <dbReference type="EC" id="3.4.19.13"/>
    </reaction>
</comment>
<name>A0A452HDK8_9SAUR</name>
<dbReference type="GO" id="GO:0006751">
    <property type="term" value="P:glutathione catabolic process"/>
    <property type="evidence" value="ECO:0007669"/>
    <property type="project" value="UniProtKB-UniRule"/>
</dbReference>
<dbReference type="Proteomes" id="UP000291020">
    <property type="component" value="Unassembled WGS sequence"/>
</dbReference>
<feature type="binding site" evidence="2">
    <location>
        <position position="600"/>
    </location>
    <ligand>
        <name>L-glutamate</name>
        <dbReference type="ChEBI" id="CHEBI:29985"/>
    </ligand>
</feature>
<reference evidence="5" key="2">
    <citation type="submission" date="2025-08" db="UniProtKB">
        <authorList>
            <consortium name="Ensembl"/>
        </authorList>
    </citation>
    <scope>IDENTIFICATION</scope>
</reference>
<dbReference type="GO" id="GO:0036374">
    <property type="term" value="F:glutathione hydrolase activity"/>
    <property type="evidence" value="ECO:0007669"/>
    <property type="project" value="UniProtKB-UniRule"/>
</dbReference>
<evidence type="ECO:0000256" key="2">
    <source>
        <dbReference type="PIRSR" id="PIRSR600101-2"/>
    </source>
</evidence>
<evidence type="ECO:0000256" key="3">
    <source>
        <dbReference type="RuleBase" id="RU368068"/>
    </source>
</evidence>
<evidence type="ECO:0000313" key="5">
    <source>
        <dbReference type="Ensembl" id="ENSGAGP00000012889.1"/>
    </source>
</evidence>
<dbReference type="PANTHER" id="PTHR11686:SF54">
    <property type="entry name" value="GLUTATHIONE HYDROLASE 7"/>
    <property type="match status" value="1"/>
</dbReference>
<accession>A0A452HDK8</accession>
<feature type="compositionally biased region" description="Polar residues" evidence="4">
    <location>
        <begin position="159"/>
        <end position="171"/>
    </location>
</feature>
<evidence type="ECO:0000256" key="1">
    <source>
        <dbReference type="ARBA" id="ARBA00009381"/>
    </source>
</evidence>
<dbReference type="EC" id="3.4.19.13" evidence="3"/>
<comment type="catalytic activity">
    <reaction evidence="3">
        <text>an S-substituted glutathione + H2O = an S-substituted L-cysteinylglycine + L-glutamate</text>
        <dbReference type="Rhea" id="RHEA:59468"/>
        <dbReference type="ChEBI" id="CHEBI:15377"/>
        <dbReference type="ChEBI" id="CHEBI:29985"/>
        <dbReference type="ChEBI" id="CHEBI:90779"/>
        <dbReference type="ChEBI" id="CHEBI:143103"/>
        <dbReference type="EC" id="3.4.19.13"/>
    </reaction>
</comment>
<dbReference type="Gene3D" id="1.10.246.130">
    <property type="match status" value="1"/>
</dbReference>
<dbReference type="SUPFAM" id="SSF56235">
    <property type="entry name" value="N-terminal nucleophile aminohydrolases (Ntn hydrolases)"/>
    <property type="match status" value="1"/>
</dbReference>
<protein>
    <recommendedName>
        <fullName evidence="3">Glutathione hydrolase</fullName>
        <ecNumber evidence="3">2.3.2.2</ecNumber>
        <ecNumber evidence="3">3.4.19.13</ecNumber>
    </recommendedName>
    <alternativeName>
        <fullName evidence="3">Gamma-glutamyltransferase</fullName>
    </alternativeName>
    <alternativeName>
        <fullName evidence="3">Gamma-glutamyltranspeptidase</fullName>
    </alternativeName>
</protein>
<keyword evidence="6" id="KW-1185">Reference proteome</keyword>
<dbReference type="InterPro" id="IPR029055">
    <property type="entry name" value="Ntn_hydrolases_N"/>
</dbReference>
<comment type="similarity">
    <text evidence="1">Belongs to the gamma-glutamyltransferase family.</text>
</comment>
<dbReference type="FunFam" id="3.60.20.40:FF:000002">
    <property type="entry name" value="gamma-glutamyltransferase 7"/>
    <property type="match status" value="1"/>
</dbReference>
<comment type="function">
    <text evidence="3">Cleaves the gamma-glutamyl peptide bond of glutathione and glutathione conjugates.</text>
</comment>
<feature type="region of interest" description="Disordered" evidence="4">
    <location>
        <begin position="141"/>
        <end position="184"/>
    </location>
</feature>
<dbReference type="PRINTS" id="PR01210">
    <property type="entry name" value="GGTRANSPTASE"/>
</dbReference>
<comment type="pathway">
    <text evidence="3">Sulfur metabolism; glutathione metabolism.</text>
</comment>
<dbReference type="Pfam" id="PF01019">
    <property type="entry name" value="G_glu_transpept"/>
    <property type="match status" value="1"/>
</dbReference>
<feature type="binding site" evidence="2">
    <location>
        <position position="292"/>
    </location>
    <ligand>
        <name>L-glutamate</name>
        <dbReference type="ChEBI" id="CHEBI:29985"/>
    </ligand>
</feature>
<keyword evidence="3" id="KW-0012">Acyltransferase</keyword>
<keyword evidence="3" id="KW-0472">Membrane</keyword>
<dbReference type="InterPro" id="IPR043137">
    <property type="entry name" value="GGT_ssub_C"/>
</dbReference>
<evidence type="ECO:0000256" key="4">
    <source>
        <dbReference type="SAM" id="MobiDB-lite"/>
    </source>
</evidence>
<comment type="subcellular location">
    <subcellularLocation>
        <location evidence="3">Membrane</location>
        <topology evidence="3">Single-pass type II membrane protein</topology>
    </subcellularLocation>
</comment>
<feature type="binding site" evidence="2">
    <location>
        <position position="652"/>
    </location>
    <ligand>
        <name>L-glutamate</name>
        <dbReference type="ChEBI" id="CHEBI:29985"/>
    </ligand>
</feature>
<keyword evidence="3" id="KW-1133">Transmembrane helix</keyword>
<dbReference type="Gene3D" id="3.60.20.40">
    <property type="match status" value="1"/>
</dbReference>
<dbReference type="InterPro" id="IPR043138">
    <property type="entry name" value="GGT_lsub"/>
</dbReference>
<keyword evidence="3" id="KW-0812">Transmembrane</keyword>
<comment type="catalytic activity">
    <reaction evidence="3">
        <text>an N-terminal (5-L-glutamyl)-[peptide] + an alpha-amino acid = 5-L-glutamyl amino acid + an N-terminal L-alpha-aminoacyl-[peptide]</text>
        <dbReference type="Rhea" id="RHEA:23904"/>
        <dbReference type="Rhea" id="RHEA-COMP:9780"/>
        <dbReference type="Rhea" id="RHEA-COMP:9795"/>
        <dbReference type="ChEBI" id="CHEBI:77644"/>
        <dbReference type="ChEBI" id="CHEBI:78597"/>
        <dbReference type="ChEBI" id="CHEBI:78599"/>
        <dbReference type="ChEBI" id="CHEBI:78608"/>
        <dbReference type="EC" id="2.3.2.2"/>
    </reaction>
</comment>
<organism evidence="5 6">
    <name type="scientific">Gopherus agassizii</name>
    <name type="common">Agassiz's desert tortoise</name>
    <dbReference type="NCBI Taxonomy" id="38772"/>
    <lineage>
        <taxon>Eukaryota</taxon>
        <taxon>Metazoa</taxon>
        <taxon>Chordata</taxon>
        <taxon>Craniata</taxon>
        <taxon>Vertebrata</taxon>
        <taxon>Euteleostomi</taxon>
        <taxon>Archelosauria</taxon>
        <taxon>Testudinata</taxon>
        <taxon>Testudines</taxon>
        <taxon>Cryptodira</taxon>
        <taxon>Durocryptodira</taxon>
        <taxon>Testudinoidea</taxon>
        <taxon>Testudinidae</taxon>
        <taxon>Gopherus</taxon>
    </lineage>
</organism>
<proteinExistence type="inferred from homology"/>
<dbReference type="EC" id="2.3.2.2" evidence="3"/>
<reference evidence="5" key="3">
    <citation type="submission" date="2025-09" db="UniProtKB">
        <authorList>
            <consortium name="Ensembl"/>
        </authorList>
    </citation>
    <scope>IDENTIFICATION</scope>
</reference>
<feature type="transmembrane region" description="Helical" evidence="3">
    <location>
        <begin position="193"/>
        <end position="217"/>
    </location>
</feature>
<dbReference type="InterPro" id="IPR000101">
    <property type="entry name" value="GGT_peptidase"/>
</dbReference>
<dbReference type="STRING" id="38772.ENSGAGP00000012889"/>
<dbReference type="GO" id="GO:0103068">
    <property type="term" value="F:leukotriene C4 gamma-glutamyl transferase activity"/>
    <property type="evidence" value="ECO:0007669"/>
    <property type="project" value="UniProtKB-EC"/>
</dbReference>
<feature type="region of interest" description="Disordered" evidence="4">
    <location>
        <begin position="1"/>
        <end position="32"/>
    </location>
</feature>
<evidence type="ECO:0000313" key="6">
    <source>
        <dbReference type="Proteomes" id="UP000291020"/>
    </source>
</evidence>
<dbReference type="PANTHER" id="PTHR11686">
    <property type="entry name" value="GAMMA GLUTAMYL TRANSPEPTIDASE"/>
    <property type="match status" value="1"/>
</dbReference>
<dbReference type="Ensembl" id="ENSGAGT00000014772.1">
    <property type="protein sequence ID" value="ENSGAGP00000012889.1"/>
    <property type="gene ID" value="ENSGAGG00000009892.1"/>
</dbReference>
<keyword evidence="3" id="KW-0378">Hydrolase</keyword>
<sequence>MMSSCISPPGGQGQLQRLGDPPSQVRDPPTPGAFLLQRRIPGTCCPCATQPGAGRPLLLPLPAASLSHFRSGAGPGRAEPSRGGMAAAVEKEASQQSTLGAYSPVDYMSITSFPRLPEEEPAGAAAEGCLRSRKEEDAFLGEQDTDPDSFLKSARLQRLPSSSSEMGSQDVSPLRETSKDPFSADCSCRQDGLTVIITACLTFAMGVTVALIMQIYFGDPQIFHQGAVVTDAARCTALGIEVLNKQGSSVDAAIAAALCAGIINPHTSGIGGGGVMLIHDIRKNKSQVIDFRETAPFGIQEEGLRKAWELKPGLLVGVPGMIQGMHEAHQSHGRLPWSELLGLAANIAQDGFNVTHDLARAITELKELNYSDKFRETFLPDGQPLLPGMFVRRVDLATILDLIGSEGVSAFYDGNLTQEIITEVHNYGGVLLEEDFINYNAVVENPVHTVYQGHLVLSPPPPHVGPALITALNILEGFNITSQVTRENTLHWIAETLKIALDLANSLGDPVGDASIYHSVDDMISKSKAGFLRQLINDSQSFPSGINIPHFSIESGPPASQVLVMGPDDYIVAVVSSLNRPFGSGIITPSGILLNSQMLDFSWPNSTLNHSSPGLRNLIQPGKRPLSFLLPTIVRPSEGMCGTYLCLGANNGHKALSSITQVLVNVLTLNKNLSESLSLGRLHPQLQSNILQVDSEFPEEDIEFLEARGHQVYKVDVLSLVHGARRTNNFIIGVKDPRSMDAAGATIL</sequence>
<dbReference type="AlphaFoldDB" id="A0A452HDK8"/>
<keyword evidence="3" id="KW-0808">Transferase</keyword>
<feature type="binding site" evidence="2">
    <location>
        <begin position="577"/>
        <end position="579"/>
    </location>
    <ligand>
        <name>L-glutamate</name>
        <dbReference type="ChEBI" id="CHEBI:29985"/>
    </ligand>
</feature>
<dbReference type="GO" id="GO:0005886">
    <property type="term" value="C:plasma membrane"/>
    <property type="evidence" value="ECO:0007669"/>
    <property type="project" value="TreeGrafter"/>
</dbReference>
<reference evidence="6" key="1">
    <citation type="journal article" date="2017" name="PLoS ONE">
        <title>The Agassiz's desert tortoise genome provides a resource for the conservation of a threatened species.</title>
        <authorList>
            <person name="Tollis M."/>
            <person name="DeNardo D.F."/>
            <person name="Cornelius J.A."/>
            <person name="Dolby G.A."/>
            <person name="Edwards T."/>
            <person name="Henen B.T."/>
            <person name="Karl A.E."/>
            <person name="Murphy R.W."/>
            <person name="Kusumi K."/>
        </authorList>
    </citation>
    <scope>NUCLEOTIDE SEQUENCE [LARGE SCALE GENOMIC DNA]</scope>
</reference>